<comment type="similarity">
    <text evidence="9">Belongs to the SecD/SecF family. SecF subfamily.</text>
</comment>
<dbReference type="PANTHER" id="PTHR30081:SF8">
    <property type="entry name" value="PROTEIN TRANSLOCASE SUBUNIT SECF"/>
    <property type="match status" value="1"/>
</dbReference>
<evidence type="ECO:0000256" key="3">
    <source>
        <dbReference type="ARBA" id="ARBA00022475"/>
    </source>
</evidence>
<evidence type="ECO:0000313" key="13">
    <source>
        <dbReference type="Proteomes" id="UP000254467"/>
    </source>
</evidence>
<dbReference type="PANTHER" id="PTHR30081">
    <property type="entry name" value="PROTEIN-EXPORT MEMBRANE PROTEIN SEC"/>
    <property type="match status" value="1"/>
</dbReference>
<dbReference type="GO" id="GO:0006605">
    <property type="term" value="P:protein targeting"/>
    <property type="evidence" value="ECO:0007669"/>
    <property type="project" value="UniProtKB-UniRule"/>
</dbReference>
<evidence type="ECO:0000256" key="6">
    <source>
        <dbReference type="ARBA" id="ARBA00022989"/>
    </source>
</evidence>
<dbReference type="InterPro" id="IPR048634">
    <property type="entry name" value="SecD_SecF_C"/>
</dbReference>
<evidence type="ECO:0000256" key="5">
    <source>
        <dbReference type="ARBA" id="ARBA00022927"/>
    </source>
</evidence>
<comment type="subunit">
    <text evidence="9">Forms a complex with SecD. Part of the essential Sec protein translocation apparatus which comprises SecA, SecYEG and auxiliary proteins SecDF. Other proteins may also be involved.</text>
</comment>
<dbReference type="STRING" id="35756.GCA_001044155_02435"/>
<evidence type="ECO:0000256" key="7">
    <source>
        <dbReference type="ARBA" id="ARBA00023010"/>
    </source>
</evidence>
<feature type="region of interest" description="Disordered" evidence="10">
    <location>
        <begin position="341"/>
        <end position="402"/>
    </location>
</feature>
<feature type="transmembrane region" description="Helical" evidence="9">
    <location>
        <begin position="162"/>
        <end position="179"/>
    </location>
</feature>
<feature type="domain" description="Protein export membrane protein SecD/SecF C-terminal" evidence="11">
    <location>
        <begin position="143"/>
        <end position="325"/>
    </location>
</feature>
<evidence type="ECO:0000256" key="1">
    <source>
        <dbReference type="ARBA" id="ARBA00004651"/>
    </source>
</evidence>
<feature type="transmembrane region" description="Helical" evidence="9">
    <location>
        <begin position="213"/>
        <end position="234"/>
    </location>
</feature>
<sequence length="402" mass="43573">MSNTTTTTTESTAPKMNAYDKLYTGEGGIDFIGRSKIWYIITVALILISLGSMLFRGFDLSIDFEGGTKMSMQAGDLVAEEVEDTFVEATGVEPELTQIVGAGDSRTLEINSEHLTQEQIDAARLAIYEEHEPLNAEGEPTPDAIGDSTVSESWGSTITERMILALVVFLIAAAIYVAVRLEKEMAVAAMAALFVDGIVIMGIYSVFGLEVSPAMIIGLLTVLTFSIYDTVIVFDKVKENTSGVLGSRRSTYAEEANLAVNQTVMRSISTSVISALPIIALLVVAVWLLGVGTLKDLALIQLIGVLVGIFSSLFLATPLLVTIVNREDKYKKHNKAVAEYREQKSSTAHGDVVAEASDEDDEQLAGPKRRVSTPVSGEQVPAEKDEVVRDTPRTSTWRPDRR</sequence>
<dbReference type="PRINTS" id="PR01755">
    <property type="entry name" value="SECFTRNLCASE"/>
</dbReference>
<keyword evidence="3 9" id="KW-1003">Cell membrane</keyword>
<accession>A0A376CSG5</accession>
<dbReference type="GO" id="GO:0043952">
    <property type="term" value="P:protein transport by the Sec complex"/>
    <property type="evidence" value="ECO:0007669"/>
    <property type="project" value="UniProtKB-UniRule"/>
</dbReference>
<proteinExistence type="inferred from homology"/>
<evidence type="ECO:0000256" key="2">
    <source>
        <dbReference type="ARBA" id="ARBA00022448"/>
    </source>
</evidence>
<dbReference type="SUPFAM" id="SSF82866">
    <property type="entry name" value="Multidrug efflux transporter AcrB transmembrane domain"/>
    <property type="match status" value="1"/>
</dbReference>
<dbReference type="GO" id="GO:0005886">
    <property type="term" value="C:plasma membrane"/>
    <property type="evidence" value="ECO:0007669"/>
    <property type="project" value="UniProtKB-SubCell"/>
</dbReference>
<evidence type="ECO:0000313" key="12">
    <source>
        <dbReference type="EMBL" id="STC70568.1"/>
    </source>
</evidence>
<evidence type="ECO:0000256" key="10">
    <source>
        <dbReference type="SAM" id="MobiDB-lite"/>
    </source>
</evidence>
<dbReference type="Proteomes" id="UP000254467">
    <property type="component" value="Unassembled WGS sequence"/>
</dbReference>
<feature type="transmembrane region" description="Helical" evidence="9">
    <location>
        <begin position="186"/>
        <end position="207"/>
    </location>
</feature>
<dbReference type="Pfam" id="PF07549">
    <property type="entry name" value="Sec_GG"/>
    <property type="match status" value="1"/>
</dbReference>
<organism evidence="12 13">
    <name type="scientific">Corynebacterium pilosum</name>
    <dbReference type="NCBI Taxonomy" id="35756"/>
    <lineage>
        <taxon>Bacteria</taxon>
        <taxon>Bacillati</taxon>
        <taxon>Actinomycetota</taxon>
        <taxon>Actinomycetes</taxon>
        <taxon>Mycobacteriales</taxon>
        <taxon>Corynebacteriaceae</taxon>
        <taxon>Corynebacterium</taxon>
    </lineage>
</organism>
<reference evidence="12 13" key="1">
    <citation type="submission" date="2018-06" db="EMBL/GenBank/DDBJ databases">
        <authorList>
            <consortium name="Pathogen Informatics"/>
            <person name="Doyle S."/>
        </authorList>
    </citation>
    <scope>NUCLEOTIDE SEQUENCE [LARGE SCALE GENOMIC DNA]</scope>
    <source>
        <strain evidence="12 13">NCTC11862</strain>
    </source>
</reference>
<dbReference type="GO" id="GO:0065002">
    <property type="term" value="P:intracellular protein transmembrane transport"/>
    <property type="evidence" value="ECO:0007669"/>
    <property type="project" value="UniProtKB-UniRule"/>
</dbReference>
<keyword evidence="5 9" id="KW-0653">Protein transport</keyword>
<dbReference type="OrthoDB" id="9774769at2"/>
<dbReference type="InterPro" id="IPR022645">
    <property type="entry name" value="SecD/SecF_bac"/>
</dbReference>
<dbReference type="HAMAP" id="MF_01464_B">
    <property type="entry name" value="SecF_B"/>
    <property type="match status" value="1"/>
</dbReference>
<feature type="transmembrane region" description="Helical" evidence="9">
    <location>
        <begin position="272"/>
        <end position="292"/>
    </location>
</feature>
<keyword evidence="4 9" id="KW-0812">Transmembrane</keyword>
<keyword evidence="8 9" id="KW-0472">Membrane</keyword>
<keyword evidence="13" id="KW-1185">Reference proteome</keyword>
<feature type="transmembrane region" description="Helical" evidence="9">
    <location>
        <begin position="37"/>
        <end position="55"/>
    </location>
</feature>
<name>A0A376CSG5_9CORY</name>
<protein>
    <recommendedName>
        <fullName evidence="9">Protein-export membrane protein SecF</fullName>
    </recommendedName>
</protein>
<dbReference type="GO" id="GO:0015450">
    <property type="term" value="F:protein-transporting ATPase activity"/>
    <property type="evidence" value="ECO:0007669"/>
    <property type="project" value="InterPro"/>
</dbReference>
<comment type="subcellular location">
    <subcellularLocation>
        <location evidence="1 9">Cell membrane</location>
        <topology evidence="1 9">Multi-pass membrane protein</topology>
    </subcellularLocation>
</comment>
<evidence type="ECO:0000256" key="8">
    <source>
        <dbReference type="ARBA" id="ARBA00023136"/>
    </source>
</evidence>
<evidence type="ECO:0000256" key="9">
    <source>
        <dbReference type="HAMAP-Rule" id="MF_01464"/>
    </source>
</evidence>
<keyword evidence="7 9" id="KW-0811">Translocation</keyword>
<evidence type="ECO:0000259" key="11">
    <source>
        <dbReference type="Pfam" id="PF02355"/>
    </source>
</evidence>
<dbReference type="EMBL" id="UFXQ01000001">
    <property type="protein sequence ID" value="STC70568.1"/>
    <property type="molecule type" value="Genomic_DNA"/>
</dbReference>
<dbReference type="RefSeq" id="WP_018582076.1">
    <property type="nucleotide sequence ID" value="NZ_UFXQ01000001.1"/>
</dbReference>
<keyword evidence="2 9" id="KW-0813">Transport</keyword>
<dbReference type="AlphaFoldDB" id="A0A376CSG5"/>
<keyword evidence="6 9" id="KW-1133">Transmembrane helix</keyword>
<feature type="transmembrane region" description="Helical" evidence="9">
    <location>
        <begin position="298"/>
        <end position="324"/>
    </location>
</feature>
<dbReference type="InterPro" id="IPR022813">
    <property type="entry name" value="SecD/SecF_arch_bac"/>
</dbReference>
<dbReference type="NCBIfam" id="TIGR00966">
    <property type="entry name" value="transloc_SecF"/>
    <property type="match status" value="1"/>
</dbReference>
<dbReference type="Gene3D" id="1.20.1640.10">
    <property type="entry name" value="Multidrug efflux transporter AcrB transmembrane domain"/>
    <property type="match status" value="1"/>
</dbReference>
<comment type="function">
    <text evidence="9">Part of the Sec protein translocase complex. Interacts with the SecYEG preprotein conducting channel. SecDF uses the proton motive force (PMF) to complete protein translocation after the ATP-dependent function of SecA.</text>
</comment>
<dbReference type="InterPro" id="IPR005665">
    <property type="entry name" value="SecF_bac"/>
</dbReference>
<gene>
    <name evidence="9 12" type="primary">secF</name>
    <name evidence="12" type="ORF">NCTC11862_02387</name>
</gene>
<dbReference type="InterPro" id="IPR022646">
    <property type="entry name" value="SecD/SecF_CS"/>
</dbReference>
<feature type="compositionally biased region" description="Basic and acidic residues" evidence="10">
    <location>
        <begin position="381"/>
        <end position="402"/>
    </location>
</feature>
<dbReference type="Pfam" id="PF02355">
    <property type="entry name" value="SecD_SecF_C"/>
    <property type="match status" value="1"/>
</dbReference>
<evidence type="ECO:0000256" key="4">
    <source>
        <dbReference type="ARBA" id="ARBA00022692"/>
    </source>
</evidence>